<evidence type="ECO:0000259" key="12">
    <source>
        <dbReference type="PROSITE" id="PS51918"/>
    </source>
</evidence>
<dbReference type="PROSITE" id="PS51918">
    <property type="entry name" value="RADICAL_SAM"/>
    <property type="match status" value="1"/>
</dbReference>
<keyword evidence="4" id="KW-0004">4Fe-4S</keyword>
<dbReference type="EMBL" id="AP019781">
    <property type="protein sequence ID" value="BBL67603.1"/>
    <property type="molecule type" value="Genomic_DNA"/>
</dbReference>
<evidence type="ECO:0000256" key="6">
    <source>
        <dbReference type="ARBA" id="ARBA00022723"/>
    </source>
</evidence>
<evidence type="ECO:0000256" key="7">
    <source>
        <dbReference type="ARBA" id="ARBA00023004"/>
    </source>
</evidence>
<dbReference type="SFLD" id="SFLDG01068">
    <property type="entry name" value="FeMo_cofactor_biosynthesis_pro"/>
    <property type="match status" value="1"/>
</dbReference>
<dbReference type="NCBIfam" id="TIGR01290">
    <property type="entry name" value="nifB"/>
    <property type="match status" value="1"/>
</dbReference>
<name>A0ABN5XFG8_9EURY</name>
<dbReference type="Proteomes" id="UP000824969">
    <property type="component" value="Chromosome"/>
</dbReference>
<feature type="domain" description="Radical SAM core" evidence="12">
    <location>
        <begin position="36"/>
        <end position="280"/>
    </location>
</feature>
<keyword evidence="5" id="KW-0949">S-adenosyl-L-methionine</keyword>
<dbReference type="PANTHER" id="PTHR43787">
    <property type="entry name" value="FEMO COFACTOR BIOSYNTHESIS PROTEIN NIFB-RELATED"/>
    <property type="match status" value="1"/>
</dbReference>
<evidence type="ECO:0000256" key="3">
    <source>
        <dbReference type="ARBA" id="ARBA00021702"/>
    </source>
</evidence>
<keyword evidence="14" id="KW-1185">Reference proteome</keyword>
<keyword evidence="6" id="KW-0479">Metal-binding</keyword>
<dbReference type="InterPro" id="IPR007197">
    <property type="entry name" value="rSAM"/>
</dbReference>
<dbReference type="GeneID" id="66130292"/>
<keyword evidence="9" id="KW-0456">Lyase</keyword>
<evidence type="ECO:0000256" key="9">
    <source>
        <dbReference type="ARBA" id="ARBA00023239"/>
    </source>
</evidence>
<evidence type="ECO:0000313" key="13">
    <source>
        <dbReference type="EMBL" id="BBL67603.1"/>
    </source>
</evidence>
<comment type="cofactor">
    <cofactor evidence="1">
        <name>[4Fe-4S] cluster</name>
        <dbReference type="ChEBI" id="CHEBI:49883"/>
    </cofactor>
</comment>
<evidence type="ECO:0000256" key="5">
    <source>
        <dbReference type="ARBA" id="ARBA00022691"/>
    </source>
</evidence>
<evidence type="ECO:0000256" key="8">
    <source>
        <dbReference type="ARBA" id="ARBA00023014"/>
    </source>
</evidence>
<keyword evidence="8" id="KW-0411">Iron-sulfur</keyword>
<proteinExistence type="predicted"/>
<dbReference type="PROSITE" id="PS01305">
    <property type="entry name" value="MOAA_NIFB_PQQE"/>
    <property type="match status" value="1"/>
</dbReference>
<dbReference type="InterPro" id="IPR005980">
    <property type="entry name" value="Nase_CF_NifB"/>
</dbReference>
<dbReference type="Pfam" id="PF04055">
    <property type="entry name" value="Radical_SAM"/>
    <property type="match status" value="1"/>
</dbReference>
<dbReference type="SFLD" id="SFLDS00029">
    <property type="entry name" value="Radical_SAM"/>
    <property type="match status" value="1"/>
</dbReference>
<dbReference type="RefSeq" id="WP_221057984.1">
    <property type="nucleotide sequence ID" value="NZ_AP019781.1"/>
</dbReference>
<reference evidence="13 14" key="1">
    <citation type="submission" date="2019-06" db="EMBL/GenBank/DDBJ databases">
        <title>Complete genome sequence of Methanoculleus chikugoensis strain MG62.</title>
        <authorList>
            <person name="Asakawa S."/>
            <person name="Dianou D."/>
        </authorList>
    </citation>
    <scope>NUCLEOTIDE SEQUENCE [LARGE SCALE GENOMIC DNA]</scope>
    <source>
        <strain evidence="13 14">MG62</strain>
    </source>
</reference>
<evidence type="ECO:0000256" key="4">
    <source>
        <dbReference type="ARBA" id="ARBA00022485"/>
    </source>
</evidence>
<dbReference type="CDD" id="cd01335">
    <property type="entry name" value="Radical_SAM"/>
    <property type="match status" value="1"/>
</dbReference>
<gene>
    <name evidence="13" type="primary">nifB</name>
    <name evidence="13" type="ORF">MchiMG62_07840</name>
</gene>
<organism evidence="13 14">
    <name type="scientific">Methanoculleus chikugoensis</name>
    <dbReference type="NCBI Taxonomy" id="118126"/>
    <lineage>
        <taxon>Archaea</taxon>
        <taxon>Methanobacteriati</taxon>
        <taxon>Methanobacteriota</taxon>
        <taxon>Stenosarchaea group</taxon>
        <taxon>Methanomicrobia</taxon>
        <taxon>Methanomicrobiales</taxon>
        <taxon>Methanomicrobiaceae</taxon>
        <taxon>Methanoculleus</taxon>
    </lineage>
</organism>
<dbReference type="PANTHER" id="PTHR43787:SF13">
    <property type="entry name" value="FEMO COFACTOR BIOSYNTHESIS PROTEIN NIFB"/>
    <property type="match status" value="1"/>
</dbReference>
<keyword evidence="7" id="KW-0408">Iron</keyword>
<evidence type="ECO:0000256" key="11">
    <source>
        <dbReference type="ARBA" id="ARBA00032102"/>
    </source>
</evidence>
<dbReference type="InterPro" id="IPR000385">
    <property type="entry name" value="MoaA_NifB_PqqE_Fe-S-bd_CS"/>
</dbReference>
<dbReference type="SFLD" id="SFLDG01067">
    <property type="entry name" value="SPASM/twitch_domain_containing"/>
    <property type="match status" value="1"/>
</dbReference>
<dbReference type="InterPro" id="IPR006638">
    <property type="entry name" value="Elp3/MiaA/NifB-like_rSAM"/>
</dbReference>
<protein>
    <recommendedName>
        <fullName evidence="3">FeMo cofactor biosynthesis protein NifB</fullName>
    </recommendedName>
    <alternativeName>
        <fullName evidence="11">Nitrogenase cofactor maturase NifB</fullName>
    </alternativeName>
    <alternativeName>
        <fullName evidence="10">Radical SAM assemblase NifB</fullName>
    </alternativeName>
</protein>
<evidence type="ECO:0000256" key="1">
    <source>
        <dbReference type="ARBA" id="ARBA00001966"/>
    </source>
</evidence>
<comment type="function">
    <text evidence="2">Involved in the biosynthesis of the iron-molybdenum cofactor (FeMo-co or M-cluster) found in the dinitrogenase enzyme of the nitrogenase complex in nitrogen-fixing microorganisms. NifB catalyzes the crucial step of radical SAM-dependent carbide insertion that occurs concomitant with the insertion of a 9th sulfur and the rearrangement/coupling of two [4Fe-4S] clusters into a [8Fe-9S-C] cluster, the precursor to the M-cluster.</text>
</comment>
<evidence type="ECO:0000313" key="14">
    <source>
        <dbReference type="Proteomes" id="UP000824969"/>
    </source>
</evidence>
<sequence>MADEYRTATVQGREVPYDPEQLRKISEHPCYSDKACHAFGRCHVPVAPKCNIQCNYCIRDFDCVNESRPGVTSRVLSPEEALDLVRNVVREYPYVKVVGIAGPGEPLANPETFEALKLIHEEFPHLIMCISTNGLALPESIEELAKYDVGNVTVTLNAVDPAIGEKIYSWVEYDGKKYHGREAAELLLAQQMKGIEMAVAKKMFVKINTVYIPGINDEHIPEIAKKVGEMGAFTFNVIPLIPQYKFAAITPPTPKEKREMQDRCEPYIKQMRHCARCRADAIGKLGQDVQSCVYQQMKDEKKE</sequence>
<evidence type="ECO:0000256" key="2">
    <source>
        <dbReference type="ARBA" id="ARBA00003522"/>
    </source>
</evidence>
<accession>A0ABN5XFG8</accession>
<dbReference type="SMART" id="SM00729">
    <property type="entry name" value="Elp3"/>
    <property type="match status" value="1"/>
</dbReference>
<evidence type="ECO:0000256" key="10">
    <source>
        <dbReference type="ARBA" id="ARBA00030926"/>
    </source>
</evidence>
<dbReference type="SFLD" id="SFLDF00281">
    <property type="entry name" value="FeMo_cofactor_biosynthesis_pro"/>
    <property type="match status" value="1"/>
</dbReference>